<feature type="transmembrane region" description="Helical" evidence="9">
    <location>
        <begin position="14"/>
        <end position="33"/>
    </location>
</feature>
<sequence length="658" mass="70395">MSGTSRAKIPYQPALDGVRALAVAAVLAFHGGVATLPGGFLGVDAFFVLSGFLITSLLLAEHRDTGRIDLVAFWGRRVRRLLPALLLVLLVVLVVSRKLMPGTELGALRWDELAALGYVANWRMANRDGDYFAATGSPSPLQHTWSLGIEEQFYLLWPLLLIPLLGWAAKRGAVPPPGRRLGVALLVVLLGAAGSALAAAALFTPGAPDRVYYGTDTRAVALLVGAALAVLLARRREAVTGRPARHPVLGALALAGAALTGWCWATADGGDAWLYRGGLTAAALAVAAVVAHAVVSPASPTARLLALAPLVWLGRISYGVYLWHWPLFQWLTAERTGLTGFALIAARCAVTLAAAGGSYLLVERPIRRARRLPRPAPALAGTAVAGVAAVAVLGTVPPAPPPKPVIALDAASPTAGAAAGSPTPVPPARRPGRRPGPPRIAFLGDSVSWSLGTYLPEQEKFTVSVRAVQGCGIARLPEVRYIGEPHPNYPGCEHWDDRWQRGVRADDPDVAVILLDRWELMDRKLDGQWQHVGQPAFDRYLAGELDRAVGIASSRGAHVTLLTAPYTRRAERPDGGLWPEDDPARVDAWNRLLRATAERHHATVLDLNRRACPEGRFAWEAGGVRVRSDGLHFTPEGVQRWIAPWLLPELYRLAVRGA</sequence>
<name>A0ABV2VCE9_9ACTN</name>
<feature type="transmembrane region" description="Helical" evidence="9">
    <location>
        <begin position="152"/>
        <end position="169"/>
    </location>
</feature>
<keyword evidence="7 12" id="KW-0012">Acyltransferase</keyword>
<dbReference type="EMBL" id="JBEXRX010000001">
    <property type="protein sequence ID" value="MEU0150471.1"/>
    <property type="molecule type" value="Genomic_DNA"/>
</dbReference>
<dbReference type="SUPFAM" id="SSF52266">
    <property type="entry name" value="SGNH hydrolase"/>
    <property type="match status" value="1"/>
</dbReference>
<dbReference type="InterPro" id="IPR002656">
    <property type="entry name" value="Acyl_transf_3_dom"/>
</dbReference>
<evidence type="ECO:0000256" key="8">
    <source>
        <dbReference type="SAM" id="MobiDB-lite"/>
    </source>
</evidence>
<gene>
    <name evidence="12" type="ORF">ABZ071_00810</name>
</gene>
<dbReference type="InterPro" id="IPR043968">
    <property type="entry name" value="SGNH"/>
</dbReference>
<evidence type="ECO:0000256" key="5">
    <source>
        <dbReference type="ARBA" id="ARBA00022989"/>
    </source>
</evidence>
<accession>A0ABV2VCE9</accession>
<feature type="transmembrane region" description="Helical" evidence="9">
    <location>
        <begin position="81"/>
        <end position="100"/>
    </location>
</feature>
<comment type="subcellular location">
    <subcellularLocation>
        <location evidence="1">Cell membrane</location>
        <topology evidence="1">Multi-pass membrane protein</topology>
    </subcellularLocation>
</comment>
<evidence type="ECO:0000259" key="10">
    <source>
        <dbReference type="Pfam" id="PF01757"/>
    </source>
</evidence>
<comment type="caution">
    <text evidence="12">The sequence shown here is derived from an EMBL/GenBank/DDBJ whole genome shotgun (WGS) entry which is preliminary data.</text>
</comment>
<feature type="compositionally biased region" description="Pro residues" evidence="8">
    <location>
        <begin position="423"/>
        <end position="437"/>
    </location>
</feature>
<feature type="transmembrane region" description="Helical" evidence="9">
    <location>
        <begin position="273"/>
        <end position="295"/>
    </location>
</feature>
<dbReference type="InterPro" id="IPR050879">
    <property type="entry name" value="Acyltransferase_3"/>
</dbReference>
<dbReference type="Pfam" id="PF19040">
    <property type="entry name" value="SGNH"/>
    <property type="match status" value="1"/>
</dbReference>
<feature type="transmembrane region" description="Helical" evidence="9">
    <location>
        <begin position="341"/>
        <end position="362"/>
    </location>
</feature>
<dbReference type="GO" id="GO:0016746">
    <property type="term" value="F:acyltransferase activity"/>
    <property type="evidence" value="ECO:0007669"/>
    <property type="project" value="UniProtKB-KW"/>
</dbReference>
<keyword evidence="3" id="KW-0808">Transferase</keyword>
<evidence type="ECO:0000256" key="6">
    <source>
        <dbReference type="ARBA" id="ARBA00023136"/>
    </source>
</evidence>
<dbReference type="RefSeq" id="WP_355662702.1">
    <property type="nucleotide sequence ID" value="NZ_JBEXRX010000001.1"/>
</dbReference>
<evidence type="ECO:0000256" key="2">
    <source>
        <dbReference type="ARBA" id="ARBA00022475"/>
    </source>
</evidence>
<evidence type="ECO:0000256" key="7">
    <source>
        <dbReference type="ARBA" id="ARBA00023315"/>
    </source>
</evidence>
<evidence type="ECO:0000256" key="3">
    <source>
        <dbReference type="ARBA" id="ARBA00022679"/>
    </source>
</evidence>
<feature type="compositionally biased region" description="Low complexity" evidence="8">
    <location>
        <begin position="413"/>
        <end position="422"/>
    </location>
</feature>
<keyword evidence="5 9" id="KW-1133">Transmembrane helix</keyword>
<dbReference type="Proteomes" id="UP001550348">
    <property type="component" value="Unassembled WGS sequence"/>
</dbReference>
<organism evidence="12 13">
    <name type="scientific">Micromonospora fulviviridis</name>
    <dbReference type="NCBI Taxonomy" id="47860"/>
    <lineage>
        <taxon>Bacteria</taxon>
        <taxon>Bacillati</taxon>
        <taxon>Actinomycetota</taxon>
        <taxon>Actinomycetes</taxon>
        <taxon>Micromonosporales</taxon>
        <taxon>Micromonosporaceae</taxon>
        <taxon>Micromonospora</taxon>
    </lineage>
</organism>
<feature type="region of interest" description="Disordered" evidence="8">
    <location>
        <begin position="413"/>
        <end position="437"/>
    </location>
</feature>
<protein>
    <submittedName>
        <fullName evidence="12">Acyltransferase family protein</fullName>
    </submittedName>
</protein>
<dbReference type="PANTHER" id="PTHR23028">
    <property type="entry name" value="ACETYLTRANSFERASE"/>
    <property type="match status" value="1"/>
</dbReference>
<feature type="transmembrane region" description="Helical" evidence="9">
    <location>
        <begin position="374"/>
        <end position="396"/>
    </location>
</feature>
<feature type="transmembrane region" description="Helical" evidence="9">
    <location>
        <begin position="246"/>
        <end position="267"/>
    </location>
</feature>
<evidence type="ECO:0000313" key="12">
    <source>
        <dbReference type="EMBL" id="MEU0150471.1"/>
    </source>
</evidence>
<dbReference type="PANTHER" id="PTHR23028:SF53">
    <property type="entry name" value="ACYL_TRANSF_3 DOMAIN-CONTAINING PROTEIN"/>
    <property type="match status" value="1"/>
</dbReference>
<feature type="domain" description="Acyltransferase 3" evidence="10">
    <location>
        <begin position="14"/>
        <end position="361"/>
    </location>
</feature>
<reference evidence="12 13" key="1">
    <citation type="submission" date="2024-06" db="EMBL/GenBank/DDBJ databases">
        <title>The Natural Products Discovery Center: Release of the First 8490 Sequenced Strains for Exploring Actinobacteria Biosynthetic Diversity.</title>
        <authorList>
            <person name="Kalkreuter E."/>
            <person name="Kautsar S.A."/>
            <person name="Yang D."/>
            <person name="Bader C.D."/>
            <person name="Teijaro C.N."/>
            <person name="Fluegel L."/>
            <person name="Davis C.M."/>
            <person name="Simpson J.R."/>
            <person name="Lauterbach L."/>
            <person name="Steele A.D."/>
            <person name="Gui C."/>
            <person name="Meng S."/>
            <person name="Li G."/>
            <person name="Viehrig K."/>
            <person name="Ye F."/>
            <person name="Su P."/>
            <person name="Kiefer A.F."/>
            <person name="Nichols A."/>
            <person name="Cepeda A.J."/>
            <person name="Yan W."/>
            <person name="Fan B."/>
            <person name="Jiang Y."/>
            <person name="Adhikari A."/>
            <person name="Zheng C.-J."/>
            <person name="Schuster L."/>
            <person name="Cowan T.M."/>
            <person name="Smanski M.J."/>
            <person name="Chevrette M.G."/>
            <person name="De Carvalho L.P.S."/>
            <person name="Shen B."/>
        </authorList>
    </citation>
    <scope>NUCLEOTIDE SEQUENCE [LARGE SCALE GENOMIC DNA]</scope>
    <source>
        <strain evidence="12 13">NPDC006286</strain>
    </source>
</reference>
<feature type="transmembrane region" description="Helical" evidence="9">
    <location>
        <begin position="181"/>
        <end position="205"/>
    </location>
</feature>
<keyword evidence="6 9" id="KW-0472">Membrane</keyword>
<evidence type="ECO:0000313" key="13">
    <source>
        <dbReference type="Proteomes" id="UP001550348"/>
    </source>
</evidence>
<evidence type="ECO:0000256" key="1">
    <source>
        <dbReference type="ARBA" id="ARBA00004651"/>
    </source>
</evidence>
<dbReference type="Pfam" id="PF01757">
    <property type="entry name" value="Acyl_transf_3"/>
    <property type="match status" value="1"/>
</dbReference>
<feature type="transmembrane region" description="Helical" evidence="9">
    <location>
        <begin position="39"/>
        <end position="60"/>
    </location>
</feature>
<dbReference type="InterPro" id="IPR036514">
    <property type="entry name" value="SGNH_hydro_sf"/>
</dbReference>
<evidence type="ECO:0000256" key="9">
    <source>
        <dbReference type="SAM" id="Phobius"/>
    </source>
</evidence>
<dbReference type="Gene3D" id="3.40.50.1110">
    <property type="entry name" value="SGNH hydrolase"/>
    <property type="match status" value="1"/>
</dbReference>
<feature type="transmembrane region" description="Helical" evidence="9">
    <location>
        <begin position="217"/>
        <end position="234"/>
    </location>
</feature>
<feature type="transmembrane region" description="Helical" evidence="9">
    <location>
        <begin position="302"/>
        <end position="321"/>
    </location>
</feature>
<evidence type="ECO:0000259" key="11">
    <source>
        <dbReference type="Pfam" id="PF19040"/>
    </source>
</evidence>
<feature type="domain" description="SGNH" evidence="11">
    <location>
        <begin position="433"/>
        <end position="640"/>
    </location>
</feature>
<evidence type="ECO:0000256" key="4">
    <source>
        <dbReference type="ARBA" id="ARBA00022692"/>
    </source>
</evidence>
<keyword evidence="4 9" id="KW-0812">Transmembrane</keyword>
<keyword evidence="2" id="KW-1003">Cell membrane</keyword>
<keyword evidence="13" id="KW-1185">Reference proteome</keyword>
<proteinExistence type="predicted"/>